<dbReference type="STRING" id="1192868.GCA_000304395_02645"/>
<keyword evidence="2" id="KW-0472">Membrane</keyword>
<proteinExistence type="predicted"/>
<evidence type="ECO:0000313" key="5">
    <source>
        <dbReference type="Proteomes" id="UP000245396"/>
    </source>
</evidence>
<keyword evidence="2" id="KW-1133">Transmembrane helix</keyword>
<reference evidence="4 5" key="1">
    <citation type="submission" date="2018-05" db="EMBL/GenBank/DDBJ databases">
        <title>Genomic Encyclopedia of Type Strains, Phase IV (KMG-IV): sequencing the most valuable type-strain genomes for metagenomic binning, comparative biology and taxonomic classification.</title>
        <authorList>
            <person name="Goeker M."/>
        </authorList>
    </citation>
    <scope>NUCLEOTIDE SEQUENCE [LARGE SCALE GENOMIC DNA]</scope>
    <source>
        <strain evidence="4 5">DSM 6986</strain>
    </source>
</reference>
<feature type="region of interest" description="Disordered" evidence="1">
    <location>
        <begin position="144"/>
        <end position="188"/>
    </location>
</feature>
<feature type="signal peptide" evidence="3">
    <location>
        <begin position="1"/>
        <end position="27"/>
    </location>
</feature>
<accession>A0A316C4W0</accession>
<evidence type="ECO:0000313" key="4">
    <source>
        <dbReference type="EMBL" id="PWJ84785.1"/>
    </source>
</evidence>
<gene>
    <name evidence="4" type="ORF">C7441_10451</name>
</gene>
<keyword evidence="2" id="KW-0812">Transmembrane</keyword>
<dbReference type="Proteomes" id="UP000245396">
    <property type="component" value="Unassembled WGS sequence"/>
</dbReference>
<protein>
    <submittedName>
        <fullName evidence="4">Uncharacterized protein</fullName>
    </submittedName>
</protein>
<feature type="transmembrane region" description="Helical" evidence="2">
    <location>
        <begin position="53"/>
        <end position="74"/>
    </location>
</feature>
<dbReference type="EMBL" id="QGGG01000004">
    <property type="protein sequence ID" value="PWJ84785.1"/>
    <property type="molecule type" value="Genomic_DNA"/>
</dbReference>
<comment type="caution">
    <text evidence="4">The sequence shown here is derived from an EMBL/GenBank/DDBJ whole genome shotgun (WGS) entry which is preliminary data.</text>
</comment>
<feature type="chain" id="PRO_5016336272" evidence="3">
    <location>
        <begin position="28"/>
        <end position="188"/>
    </location>
</feature>
<keyword evidence="3" id="KW-0732">Signal</keyword>
<evidence type="ECO:0000256" key="2">
    <source>
        <dbReference type="SAM" id="Phobius"/>
    </source>
</evidence>
<keyword evidence="5" id="KW-1185">Reference proteome</keyword>
<name>A0A316C4W0_PSESE</name>
<evidence type="ECO:0000256" key="3">
    <source>
        <dbReference type="SAM" id="SignalP"/>
    </source>
</evidence>
<evidence type="ECO:0000256" key="1">
    <source>
        <dbReference type="SAM" id="MobiDB-lite"/>
    </source>
</evidence>
<dbReference type="AlphaFoldDB" id="A0A316C4W0"/>
<organism evidence="4 5">
    <name type="scientific">Pseudaminobacter salicylatoxidans</name>
    <dbReference type="NCBI Taxonomy" id="93369"/>
    <lineage>
        <taxon>Bacteria</taxon>
        <taxon>Pseudomonadati</taxon>
        <taxon>Pseudomonadota</taxon>
        <taxon>Alphaproteobacteria</taxon>
        <taxon>Hyphomicrobiales</taxon>
        <taxon>Phyllobacteriaceae</taxon>
        <taxon>Pseudaminobacter</taxon>
    </lineage>
</organism>
<feature type="transmembrane region" description="Helical" evidence="2">
    <location>
        <begin position="95"/>
        <end position="120"/>
    </location>
</feature>
<sequence length="188" mass="20029">MSPVIRPTVLGGLVEMFSLLAGHAAFAQETATAHPAAIEHLPFFITAPGQTDVLFVVVAIFLVAMILIIGNLYFQLHALPERVAHRTSKVQLEIVAVLALLALFTHNHLYWIAALLLALVRLPDLSTPMASMADSLKKLADRADALRSERNSPAGTARAPDAPEARAAGEDIQDNTAAPAAETPKDGN</sequence>